<evidence type="ECO:0000256" key="2">
    <source>
        <dbReference type="ARBA" id="ARBA00022840"/>
    </source>
</evidence>
<dbReference type="SUPFAM" id="SSF52540">
    <property type="entry name" value="P-loop containing nucleoside triphosphate hydrolases"/>
    <property type="match status" value="1"/>
</dbReference>
<dbReference type="RefSeq" id="WP_109038489.1">
    <property type="nucleotide sequence ID" value="NZ_CP029211.1"/>
</dbReference>
<dbReference type="PANTHER" id="PTHR32071">
    <property type="entry name" value="TRANSCRIPTIONAL REGULATORY PROTEIN"/>
    <property type="match status" value="1"/>
</dbReference>
<dbReference type="SMART" id="SM00382">
    <property type="entry name" value="AAA"/>
    <property type="match status" value="1"/>
</dbReference>
<keyword evidence="5" id="KW-0804">Transcription</keyword>
<dbReference type="Gene3D" id="3.30.450.40">
    <property type="match status" value="1"/>
</dbReference>
<evidence type="ECO:0000259" key="7">
    <source>
        <dbReference type="PROSITE" id="PS50045"/>
    </source>
</evidence>
<dbReference type="Pfam" id="PF01590">
    <property type="entry name" value="GAF"/>
    <property type="match status" value="1"/>
</dbReference>
<feature type="compositionally biased region" description="Low complexity" evidence="6">
    <location>
        <begin position="323"/>
        <end position="332"/>
    </location>
</feature>
<dbReference type="PROSITE" id="PS50045">
    <property type="entry name" value="SIGMA54_INTERACT_4"/>
    <property type="match status" value="1"/>
</dbReference>
<dbReference type="InterPro" id="IPR025944">
    <property type="entry name" value="Sigma_54_int_dom_CS"/>
</dbReference>
<evidence type="ECO:0000256" key="6">
    <source>
        <dbReference type="SAM" id="MobiDB-lite"/>
    </source>
</evidence>
<dbReference type="Pfam" id="PF25601">
    <property type="entry name" value="AAA_lid_14"/>
    <property type="match status" value="1"/>
</dbReference>
<dbReference type="Pfam" id="PF02954">
    <property type="entry name" value="HTH_8"/>
    <property type="match status" value="1"/>
</dbReference>
<keyword evidence="9" id="KW-1185">Reference proteome</keyword>
<keyword evidence="3" id="KW-0805">Transcription regulation</keyword>
<dbReference type="InterPro" id="IPR029016">
    <property type="entry name" value="GAF-like_dom_sf"/>
</dbReference>
<organism evidence="8 9">
    <name type="scientific">Aquabacterium olei</name>
    <dbReference type="NCBI Taxonomy" id="1296669"/>
    <lineage>
        <taxon>Bacteria</taxon>
        <taxon>Pseudomonadati</taxon>
        <taxon>Pseudomonadota</taxon>
        <taxon>Betaproteobacteria</taxon>
        <taxon>Burkholderiales</taxon>
        <taxon>Aquabacterium</taxon>
    </lineage>
</organism>
<dbReference type="Gene3D" id="3.40.50.300">
    <property type="entry name" value="P-loop containing nucleotide triphosphate hydrolases"/>
    <property type="match status" value="1"/>
</dbReference>
<feature type="domain" description="Sigma-54 factor interaction" evidence="7">
    <location>
        <begin position="348"/>
        <end position="561"/>
    </location>
</feature>
<dbReference type="PRINTS" id="PR01590">
    <property type="entry name" value="HTHFIS"/>
</dbReference>
<dbReference type="GO" id="GO:0005524">
    <property type="term" value="F:ATP binding"/>
    <property type="evidence" value="ECO:0007669"/>
    <property type="project" value="UniProtKB-KW"/>
</dbReference>
<dbReference type="Proteomes" id="UP000244892">
    <property type="component" value="Plasmid pTB101"/>
</dbReference>
<keyword evidence="8" id="KW-0614">Plasmid</keyword>
<keyword evidence="2" id="KW-0067">ATP-binding</keyword>
<dbReference type="AlphaFoldDB" id="A0A2U8FWD7"/>
<feature type="region of interest" description="Disordered" evidence="6">
    <location>
        <begin position="307"/>
        <end position="339"/>
    </location>
</feature>
<keyword evidence="4" id="KW-0238">DNA-binding</keyword>
<dbReference type="InterPro" id="IPR025662">
    <property type="entry name" value="Sigma_54_int_dom_ATP-bd_1"/>
</dbReference>
<reference evidence="8 9" key="1">
    <citation type="submission" date="2018-05" db="EMBL/GenBank/DDBJ databases">
        <title>complete genome sequence of Aquabacterium olei NBRC 110486.</title>
        <authorList>
            <person name="Tang B."/>
            <person name="Chang J."/>
            <person name="Zhang L."/>
            <person name="Yang H."/>
        </authorList>
    </citation>
    <scope>NUCLEOTIDE SEQUENCE [LARGE SCALE GENOMIC DNA]</scope>
    <source>
        <strain evidence="8 9">NBRC 110486</strain>
        <plasmid evidence="9">ptb101</plasmid>
    </source>
</reference>
<dbReference type="SUPFAM" id="SSF55781">
    <property type="entry name" value="GAF domain-like"/>
    <property type="match status" value="1"/>
</dbReference>
<dbReference type="KEGG" id="aon:DEH84_17410"/>
<dbReference type="InterPro" id="IPR003018">
    <property type="entry name" value="GAF"/>
</dbReference>
<protein>
    <submittedName>
        <fullName evidence="8">Sigma-54-dependent Fis family transcriptional regulator</fullName>
    </submittedName>
</protein>
<dbReference type="Gene3D" id="1.10.10.60">
    <property type="entry name" value="Homeodomain-like"/>
    <property type="match status" value="1"/>
</dbReference>
<dbReference type="InterPro" id="IPR003593">
    <property type="entry name" value="AAA+_ATPase"/>
</dbReference>
<accession>A0A2U8FWD7</accession>
<evidence type="ECO:0000256" key="1">
    <source>
        <dbReference type="ARBA" id="ARBA00022741"/>
    </source>
</evidence>
<dbReference type="SUPFAM" id="SSF46689">
    <property type="entry name" value="Homeodomain-like"/>
    <property type="match status" value="1"/>
</dbReference>
<dbReference type="InterPro" id="IPR009057">
    <property type="entry name" value="Homeodomain-like_sf"/>
</dbReference>
<dbReference type="PROSITE" id="PS00676">
    <property type="entry name" value="SIGMA54_INTERACT_2"/>
    <property type="match status" value="1"/>
</dbReference>
<evidence type="ECO:0000256" key="5">
    <source>
        <dbReference type="ARBA" id="ARBA00023163"/>
    </source>
</evidence>
<dbReference type="InterPro" id="IPR058031">
    <property type="entry name" value="AAA_lid_NorR"/>
</dbReference>
<evidence type="ECO:0000313" key="9">
    <source>
        <dbReference type="Proteomes" id="UP000244892"/>
    </source>
</evidence>
<dbReference type="PROSITE" id="PS00675">
    <property type="entry name" value="SIGMA54_INTERACT_1"/>
    <property type="match status" value="1"/>
</dbReference>
<dbReference type="Pfam" id="PF00158">
    <property type="entry name" value="Sigma54_activat"/>
    <property type="match status" value="1"/>
</dbReference>
<dbReference type="InterPro" id="IPR002078">
    <property type="entry name" value="Sigma_54_int"/>
</dbReference>
<dbReference type="EMBL" id="CP029211">
    <property type="protein sequence ID" value="AWI55375.1"/>
    <property type="molecule type" value="Genomic_DNA"/>
</dbReference>
<dbReference type="InterPro" id="IPR025943">
    <property type="entry name" value="Sigma_54_int_dom_ATP-bd_2"/>
</dbReference>
<dbReference type="OrthoDB" id="9761705at2"/>
<dbReference type="FunFam" id="3.40.50.300:FF:000006">
    <property type="entry name" value="DNA-binding transcriptional regulator NtrC"/>
    <property type="match status" value="1"/>
</dbReference>
<evidence type="ECO:0000256" key="4">
    <source>
        <dbReference type="ARBA" id="ARBA00023125"/>
    </source>
</evidence>
<evidence type="ECO:0000313" key="8">
    <source>
        <dbReference type="EMBL" id="AWI55375.1"/>
    </source>
</evidence>
<dbReference type="PROSITE" id="PS00688">
    <property type="entry name" value="SIGMA54_INTERACT_3"/>
    <property type="match status" value="1"/>
</dbReference>
<dbReference type="PANTHER" id="PTHR32071:SF77">
    <property type="entry name" value="TRANSCRIPTIONAL REGULATORY PROTEIN"/>
    <property type="match status" value="1"/>
</dbReference>
<sequence>MSAVLSPRADTVMARGAQALSMSDVASQSWARCIEAHGLRPDGRPRPLCYDGALLAERQARLSDLVACARHEMTTLFQQLADPFSTVVLTDTDGMIVHMVASPEFGRDLDDMGFRVGAVWSEAQAGTNGMGTCLAANRAVTIHREEHFFPPFRSLTCAAVPLVNAEGRPAGVLDVTSRSLMPQQHVLVLLDMTARMIENRLLDRSFPHACPVHFHTRPEFIHTLHEGRLAVAPDGQILAVNRSALFQLGRTAAMDLIGMRLDEVFETSLDDLIERSAQASFHPVVTFKVSGSNRYFALARRPAGVEPSSATSRRALAPRDDSSAASASHPHATVGQKLGDPRLMGHWQTACKVIKKGIPVLLHGETGSGKEVFARLVHEHSPHASGEFVAVNCASIPESLIEAELFGYRAGAFTGAQRSGRRGKVLQADKGTLFLDEIGDMPLDLQARLLRVLDERRVTPLGSEEAQDVSFQLLSASHRDLAELVAQGRFREDLYYRLNGIELSLPALRERSDRRALILGILAEEAGAEVRLSAEADALLMGYAWPGNVRQLRHVLRTAVALMDGVTVLPEHLPSLQRQMPATCQPGGLVWAAPAEAMPAGGATQEDAAGAMDVDADADEDIMATLNPVQLGEREALLKLIEQHRWNVSRVAKVLGISRNTLYRKLHRLGIPVAS</sequence>
<dbReference type="GO" id="GO:0006355">
    <property type="term" value="P:regulation of DNA-templated transcription"/>
    <property type="evidence" value="ECO:0007669"/>
    <property type="project" value="InterPro"/>
</dbReference>
<dbReference type="InterPro" id="IPR002197">
    <property type="entry name" value="HTH_Fis"/>
</dbReference>
<evidence type="ECO:0000256" key="3">
    <source>
        <dbReference type="ARBA" id="ARBA00023015"/>
    </source>
</evidence>
<dbReference type="CDD" id="cd00009">
    <property type="entry name" value="AAA"/>
    <property type="match status" value="1"/>
</dbReference>
<dbReference type="GO" id="GO:0043565">
    <property type="term" value="F:sequence-specific DNA binding"/>
    <property type="evidence" value="ECO:0007669"/>
    <property type="project" value="InterPro"/>
</dbReference>
<gene>
    <name evidence="8" type="ORF">DEH84_17410</name>
</gene>
<name>A0A2U8FWD7_9BURK</name>
<dbReference type="InterPro" id="IPR027417">
    <property type="entry name" value="P-loop_NTPase"/>
</dbReference>
<keyword evidence="1" id="KW-0547">Nucleotide-binding</keyword>
<geneLocation type="plasmid" evidence="9">
    <name>ptb101</name>
</geneLocation>
<dbReference type="Gene3D" id="1.10.8.60">
    <property type="match status" value="1"/>
</dbReference>
<proteinExistence type="predicted"/>